<dbReference type="AlphaFoldDB" id="A0A382IB17"/>
<protein>
    <submittedName>
        <fullName evidence="1">Uncharacterized protein</fullName>
    </submittedName>
</protein>
<dbReference type="Pfam" id="PF06167">
    <property type="entry name" value="Peptidase_M90"/>
    <property type="match status" value="3"/>
</dbReference>
<dbReference type="SUPFAM" id="SSF55486">
    <property type="entry name" value="Metalloproteases ('zincins'), catalytic domain"/>
    <property type="match status" value="1"/>
</dbReference>
<proteinExistence type="predicted"/>
<dbReference type="Gene3D" id="1.10.472.150">
    <property type="entry name" value="Glucose-regulated metallo-peptidase M90, N-terminal domain"/>
    <property type="match status" value="2"/>
</dbReference>
<dbReference type="Gene3D" id="3.40.390.10">
    <property type="entry name" value="Collagenase (Catalytic Domain)"/>
    <property type="match status" value="1"/>
</dbReference>
<dbReference type="GO" id="GO:0008237">
    <property type="term" value="F:metallopeptidase activity"/>
    <property type="evidence" value="ECO:0007669"/>
    <property type="project" value="InterPro"/>
</dbReference>
<dbReference type="InterPro" id="IPR010384">
    <property type="entry name" value="MtfA_fam"/>
</dbReference>
<name>A0A382IB17_9ZZZZ</name>
<feature type="non-terminal residue" evidence="1">
    <location>
        <position position="449"/>
    </location>
</feature>
<dbReference type="PANTHER" id="PTHR30164:SF2">
    <property type="entry name" value="PROTEIN MTFA"/>
    <property type="match status" value="1"/>
</dbReference>
<reference evidence="1" key="1">
    <citation type="submission" date="2018-05" db="EMBL/GenBank/DDBJ databases">
        <authorList>
            <person name="Lanie J.A."/>
            <person name="Ng W.-L."/>
            <person name="Kazmierczak K.M."/>
            <person name="Andrzejewski T.M."/>
            <person name="Davidsen T.M."/>
            <person name="Wayne K.J."/>
            <person name="Tettelin H."/>
            <person name="Glass J.I."/>
            <person name="Rusch D."/>
            <person name="Podicherti R."/>
            <person name="Tsui H.-C.T."/>
            <person name="Winkler M.E."/>
        </authorList>
    </citation>
    <scope>NUCLEOTIDE SEQUENCE</scope>
</reference>
<dbReference type="PANTHER" id="PTHR30164">
    <property type="entry name" value="MTFA PEPTIDASE"/>
    <property type="match status" value="1"/>
</dbReference>
<gene>
    <name evidence="1" type="ORF">METZ01_LOCUS248947</name>
</gene>
<accession>A0A382IB17</accession>
<sequence length="449" mass="53341">SPQYKPWKRWLKELYEKAENIEIKGRDILIKDEDGTKNPTEFFAAATEVYFDQPKELKKNVPEVYHKLNSFYKLDTDNWPEEEIVEVPPVIIDPIPDTVPGILHEQVALYRLLPPEEKRKLIKLAREFLKEYAFEGRDGLKVTESMKIAFAGQACILKLNHEYRIFTLIKRIILHPDKFTIDGVEYGACLTLDGIEYDTYMNDRTYHNDLEKKEIHFSWKVISDHINRLQATTQPILLGLAPRLALEQDWYPLKSRFENCMKEYRDRREEKSLYQWETMNSMYMNDFIRDFTVSFFCQPYYMQKDVPDLYEAFIQYYGCWPLYWVEQRQRELAAKAFPDEWQKILERNVKPYSRLPSDLCSKLHGLIHIFLDEIQFEAKGEAEITDQNRICVAAEACILILNRSPHDYRRIERVEIWKEMPKGKEDWAGSATTTFVTLNWKSTQYGMSV</sequence>
<dbReference type="InterPro" id="IPR042252">
    <property type="entry name" value="MtfA_N"/>
</dbReference>
<dbReference type="GO" id="GO:0004177">
    <property type="term" value="F:aminopeptidase activity"/>
    <property type="evidence" value="ECO:0007669"/>
    <property type="project" value="TreeGrafter"/>
</dbReference>
<dbReference type="InterPro" id="IPR024079">
    <property type="entry name" value="MetalloPept_cat_dom_sf"/>
</dbReference>
<dbReference type="GO" id="GO:0005829">
    <property type="term" value="C:cytosol"/>
    <property type="evidence" value="ECO:0007669"/>
    <property type="project" value="TreeGrafter"/>
</dbReference>
<feature type="non-terminal residue" evidence="1">
    <location>
        <position position="1"/>
    </location>
</feature>
<dbReference type="EMBL" id="UINC01065931">
    <property type="protein sequence ID" value="SVB96093.1"/>
    <property type="molecule type" value="Genomic_DNA"/>
</dbReference>
<evidence type="ECO:0000313" key="1">
    <source>
        <dbReference type="EMBL" id="SVB96093.1"/>
    </source>
</evidence>
<organism evidence="1">
    <name type="scientific">marine metagenome</name>
    <dbReference type="NCBI Taxonomy" id="408172"/>
    <lineage>
        <taxon>unclassified sequences</taxon>
        <taxon>metagenomes</taxon>
        <taxon>ecological metagenomes</taxon>
    </lineage>
</organism>